<evidence type="ECO:0000313" key="1">
    <source>
        <dbReference type="EMBL" id="UPT88808.1"/>
    </source>
</evidence>
<dbReference type="EMBL" id="CP096255">
    <property type="protein sequence ID" value="UPT88808.1"/>
    <property type="molecule type" value="Genomic_DNA"/>
</dbReference>
<reference evidence="1" key="2">
    <citation type="submission" date="2022-04" db="EMBL/GenBank/DDBJ databases">
        <authorList>
            <person name="Bromfield E.S.P."/>
            <person name="Cloutier S."/>
        </authorList>
    </citation>
    <scope>NUCLEOTIDE SEQUENCE</scope>
    <source>
        <strain evidence="1">1S5</strain>
    </source>
</reference>
<dbReference type="AlphaFoldDB" id="A0A8T5VMD1"/>
<reference evidence="1" key="1">
    <citation type="journal article" date="2017" name="Syst. Appl. Microbiol.">
        <title>Soybeans inoculated with root zone soils of Canadian native legumes harbour diverse and novel Bradyrhizobium spp. that possess agricultural potential.</title>
        <authorList>
            <person name="Bromfield E.S.P."/>
            <person name="Cloutier S."/>
            <person name="Tambong J.T."/>
            <person name="Tran Thi T.V."/>
        </authorList>
    </citation>
    <scope>NUCLEOTIDE SEQUENCE</scope>
    <source>
        <strain evidence="1">1S5</strain>
    </source>
</reference>
<organism evidence="1 2">
    <name type="scientific">Bradyrhizobium barranii subsp. apii</name>
    <dbReference type="NCBI Taxonomy" id="2819348"/>
    <lineage>
        <taxon>Bacteria</taxon>
        <taxon>Pseudomonadati</taxon>
        <taxon>Pseudomonadota</taxon>
        <taxon>Alphaproteobacteria</taxon>
        <taxon>Hyphomicrobiales</taxon>
        <taxon>Nitrobacteraceae</taxon>
        <taxon>Bradyrhizobium</taxon>
        <taxon>Bradyrhizobium barranii</taxon>
    </lineage>
</organism>
<proteinExistence type="predicted"/>
<dbReference type="Proteomes" id="UP000551709">
    <property type="component" value="Chromosome"/>
</dbReference>
<evidence type="ECO:0000313" key="2">
    <source>
        <dbReference type="Proteomes" id="UP000551709"/>
    </source>
</evidence>
<gene>
    <name evidence="1" type="ORF">HAP41_0000007270</name>
</gene>
<dbReference type="RefSeq" id="WP_166103982.1">
    <property type="nucleotide sequence ID" value="NZ_CP096255.1"/>
</dbReference>
<name>A0A8T5VMD1_9BRAD</name>
<accession>A0A8T5VMD1</accession>
<protein>
    <submittedName>
        <fullName evidence="1">Uncharacterized protein</fullName>
    </submittedName>
</protein>
<sequence>MGDLRQLDFPELFEQRRMRRACSTSFSANFLTEKPLPCSGLIPKNFLAFAMVDEEKLVSGASDLTWRMTAKMSAIARSA</sequence>